<evidence type="ECO:0000313" key="3">
    <source>
        <dbReference type="Proteomes" id="UP000001542"/>
    </source>
</evidence>
<evidence type="ECO:0000313" key="2">
    <source>
        <dbReference type="EMBL" id="EAY23126.1"/>
    </source>
</evidence>
<keyword evidence="3" id="KW-1185">Reference proteome</keyword>
<protein>
    <submittedName>
        <fullName evidence="2">Uncharacterized protein</fullName>
    </submittedName>
</protein>
<dbReference type="KEGG" id="tva:75670911"/>
<dbReference type="VEuPathDB" id="TrichDB:TVAGG3_0770900"/>
<reference evidence="2" key="2">
    <citation type="journal article" date="2007" name="Science">
        <title>Draft genome sequence of the sexually transmitted pathogen Trichomonas vaginalis.</title>
        <authorList>
            <person name="Carlton J.M."/>
            <person name="Hirt R.P."/>
            <person name="Silva J.C."/>
            <person name="Delcher A.L."/>
            <person name="Schatz M."/>
            <person name="Zhao Q."/>
            <person name="Wortman J.R."/>
            <person name="Bidwell S.L."/>
            <person name="Alsmark U.C.M."/>
            <person name="Besteiro S."/>
            <person name="Sicheritz-Ponten T."/>
            <person name="Noel C.J."/>
            <person name="Dacks J.B."/>
            <person name="Foster P.G."/>
            <person name="Simillion C."/>
            <person name="Van de Peer Y."/>
            <person name="Miranda-Saavedra D."/>
            <person name="Barton G.J."/>
            <person name="Westrop G.D."/>
            <person name="Mueller S."/>
            <person name="Dessi D."/>
            <person name="Fiori P.L."/>
            <person name="Ren Q."/>
            <person name="Paulsen I."/>
            <person name="Zhang H."/>
            <person name="Bastida-Corcuera F.D."/>
            <person name="Simoes-Barbosa A."/>
            <person name="Brown M.T."/>
            <person name="Hayes R.D."/>
            <person name="Mukherjee M."/>
            <person name="Okumura C.Y."/>
            <person name="Schneider R."/>
            <person name="Smith A.J."/>
            <person name="Vanacova S."/>
            <person name="Villalvazo M."/>
            <person name="Haas B.J."/>
            <person name="Pertea M."/>
            <person name="Feldblyum T.V."/>
            <person name="Utterback T.R."/>
            <person name="Shu C.L."/>
            <person name="Osoegawa K."/>
            <person name="de Jong P.J."/>
            <person name="Hrdy I."/>
            <person name="Horvathova L."/>
            <person name="Zubacova Z."/>
            <person name="Dolezal P."/>
            <person name="Malik S.B."/>
            <person name="Logsdon J.M. Jr."/>
            <person name="Henze K."/>
            <person name="Gupta A."/>
            <person name="Wang C.C."/>
            <person name="Dunne R.L."/>
            <person name="Upcroft J.A."/>
            <person name="Upcroft P."/>
            <person name="White O."/>
            <person name="Salzberg S.L."/>
            <person name="Tang P."/>
            <person name="Chiu C.-H."/>
            <person name="Lee Y.-S."/>
            <person name="Embley T.M."/>
            <person name="Coombs G.H."/>
            <person name="Mottram J.C."/>
            <person name="Tachezy J."/>
            <person name="Fraser-Liggett C.M."/>
            <person name="Johnson P.J."/>
        </authorList>
    </citation>
    <scope>NUCLEOTIDE SEQUENCE [LARGE SCALE GENOMIC DNA]</scope>
    <source>
        <strain evidence="2">G3</strain>
    </source>
</reference>
<feature type="region of interest" description="Disordered" evidence="1">
    <location>
        <begin position="100"/>
        <end position="135"/>
    </location>
</feature>
<gene>
    <name evidence="2" type="ORF">TVAG_183630</name>
</gene>
<dbReference type="AlphaFoldDB" id="A2D9A0"/>
<dbReference type="VEuPathDB" id="TrichDB:TVAG_183630"/>
<proteinExistence type="predicted"/>
<dbReference type="EMBL" id="DS113180">
    <property type="protein sequence ID" value="EAY23126.1"/>
    <property type="molecule type" value="Genomic_DNA"/>
</dbReference>
<feature type="region of interest" description="Disordered" evidence="1">
    <location>
        <begin position="43"/>
        <end position="82"/>
    </location>
</feature>
<accession>A2D9A0</accession>
<name>A2D9A0_TRIV3</name>
<dbReference type="RefSeq" id="XP_001584112.1">
    <property type="nucleotide sequence ID" value="XM_001584062.1"/>
</dbReference>
<organism evidence="2 3">
    <name type="scientific">Trichomonas vaginalis (strain ATCC PRA-98 / G3)</name>
    <dbReference type="NCBI Taxonomy" id="412133"/>
    <lineage>
        <taxon>Eukaryota</taxon>
        <taxon>Metamonada</taxon>
        <taxon>Parabasalia</taxon>
        <taxon>Trichomonadida</taxon>
        <taxon>Trichomonadidae</taxon>
        <taxon>Trichomonas</taxon>
    </lineage>
</organism>
<feature type="compositionally biased region" description="Low complexity" evidence="1">
    <location>
        <begin position="112"/>
        <end position="123"/>
    </location>
</feature>
<dbReference type="Proteomes" id="UP000001542">
    <property type="component" value="Unassembled WGS sequence"/>
</dbReference>
<sequence>MLPGLMPEDDFLKRMQAVNDMKQKIDSKYKNLSTKAAISKNKATKISCGHRKPSLQSQYHVEPKQKPYQLLKKPPRQSRSKVSEPALIVIKKYIINSSQGDMSSALRPKLGSISTRSSPLLSSAPNFPSPLHSFN</sequence>
<evidence type="ECO:0000256" key="1">
    <source>
        <dbReference type="SAM" id="MobiDB-lite"/>
    </source>
</evidence>
<reference evidence="2" key="1">
    <citation type="submission" date="2006-10" db="EMBL/GenBank/DDBJ databases">
        <authorList>
            <person name="Amadeo P."/>
            <person name="Zhao Q."/>
            <person name="Wortman J."/>
            <person name="Fraser-Liggett C."/>
            <person name="Carlton J."/>
        </authorList>
    </citation>
    <scope>NUCLEOTIDE SEQUENCE</scope>
    <source>
        <strain evidence="2">G3</strain>
    </source>
</reference>
<dbReference type="InParanoid" id="A2D9A0"/>